<reference evidence="11" key="2">
    <citation type="submission" date="2021-04" db="EMBL/GenBank/DDBJ databases">
        <authorList>
            <person name="Gilroy R."/>
        </authorList>
    </citation>
    <scope>NUCLEOTIDE SEQUENCE</scope>
    <source>
        <strain evidence="11">CHK188-11489</strain>
    </source>
</reference>
<dbReference type="GO" id="GO:0005886">
    <property type="term" value="C:plasma membrane"/>
    <property type="evidence" value="ECO:0007669"/>
    <property type="project" value="UniProtKB-SubCell"/>
</dbReference>
<evidence type="ECO:0000256" key="10">
    <source>
        <dbReference type="HAMAP-Rule" id="MF_00115"/>
    </source>
</evidence>
<evidence type="ECO:0000256" key="3">
    <source>
        <dbReference type="ARBA" id="ARBA00022448"/>
    </source>
</evidence>
<dbReference type="SUPFAM" id="SSF81330">
    <property type="entry name" value="Gated mechanosensitive channel"/>
    <property type="match status" value="1"/>
</dbReference>
<evidence type="ECO:0000313" key="12">
    <source>
        <dbReference type="Proteomes" id="UP000824105"/>
    </source>
</evidence>
<comment type="caution">
    <text evidence="11">The sequence shown here is derived from an EMBL/GenBank/DDBJ whole genome shotgun (WGS) entry which is preliminary data.</text>
</comment>
<keyword evidence="7 10" id="KW-0406">Ion transport</keyword>
<dbReference type="Proteomes" id="UP000824105">
    <property type="component" value="Unassembled WGS sequence"/>
</dbReference>
<evidence type="ECO:0000256" key="1">
    <source>
        <dbReference type="ARBA" id="ARBA00004651"/>
    </source>
</evidence>
<dbReference type="AlphaFoldDB" id="A0A9D2FJ39"/>
<dbReference type="Pfam" id="PF01741">
    <property type="entry name" value="MscL"/>
    <property type="match status" value="1"/>
</dbReference>
<comment type="function">
    <text evidence="10">Channel that opens in response to stretch forces in the membrane lipid bilayer. May participate in the regulation of osmotic pressure changes within the cell.</text>
</comment>
<dbReference type="InterPro" id="IPR019823">
    <property type="entry name" value="Mechanosensitive_channel_CS"/>
</dbReference>
<keyword evidence="3 10" id="KW-0813">Transport</keyword>
<name>A0A9D2FJ39_9FIRM</name>
<dbReference type="NCBIfam" id="TIGR00220">
    <property type="entry name" value="mscL"/>
    <property type="match status" value="1"/>
</dbReference>
<keyword evidence="4 10" id="KW-1003">Cell membrane</keyword>
<comment type="subunit">
    <text evidence="10">Homopentamer.</text>
</comment>
<dbReference type="PROSITE" id="PS01327">
    <property type="entry name" value="MSCL"/>
    <property type="match status" value="1"/>
</dbReference>
<dbReference type="InterPro" id="IPR001185">
    <property type="entry name" value="MS_channel"/>
</dbReference>
<dbReference type="InterPro" id="IPR036019">
    <property type="entry name" value="MscL_channel"/>
</dbReference>
<dbReference type="Gene3D" id="1.10.1200.120">
    <property type="entry name" value="Large-conductance mechanosensitive channel, MscL, domain 1"/>
    <property type="match status" value="1"/>
</dbReference>
<evidence type="ECO:0000256" key="5">
    <source>
        <dbReference type="ARBA" id="ARBA00022692"/>
    </source>
</evidence>
<feature type="transmembrane region" description="Helical" evidence="10">
    <location>
        <begin position="70"/>
        <end position="94"/>
    </location>
</feature>
<dbReference type="GO" id="GO:0008381">
    <property type="term" value="F:mechanosensitive monoatomic ion channel activity"/>
    <property type="evidence" value="ECO:0007669"/>
    <property type="project" value="UniProtKB-UniRule"/>
</dbReference>
<evidence type="ECO:0000256" key="4">
    <source>
        <dbReference type="ARBA" id="ARBA00022475"/>
    </source>
</evidence>
<keyword evidence="6 10" id="KW-1133">Transmembrane helix</keyword>
<proteinExistence type="inferred from homology"/>
<evidence type="ECO:0000313" key="11">
    <source>
        <dbReference type="EMBL" id="HIZ62173.1"/>
    </source>
</evidence>
<comment type="similarity">
    <text evidence="2 10">Belongs to the MscL family.</text>
</comment>
<accession>A0A9D2FJ39</accession>
<keyword evidence="5 10" id="KW-0812">Transmembrane</keyword>
<evidence type="ECO:0000256" key="6">
    <source>
        <dbReference type="ARBA" id="ARBA00022989"/>
    </source>
</evidence>
<evidence type="ECO:0000256" key="2">
    <source>
        <dbReference type="ARBA" id="ARBA00007254"/>
    </source>
</evidence>
<reference evidence="11" key="1">
    <citation type="journal article" date="2021" name="PeerJ">
        <title>Extensive microbial diversity within the chicken gut microbiome revealed by metagenomics and culture.</title>
        <authorList>
            <person name="Gilroy R."/>
            <person name="Ravi A."/>
            <person name="Getino M."/>
            <person name="Pursley I."/>
            <person name="Horton D.L."/>
            <person name="Alikhan N.F."/>
            <person name="Baker D."/>
            <person name="Gharbi K."/>
            <person name="Hall N."/>
            <person name="Watson M."/>
            <person name="Adriaenssens E.M."/>
            <person name="Foster-Nyarko E."/>
            <person name="Jarju S."/>
            <person name="Secka A."/>
            <person name="Antonio M."/>
            <person name="Oren A."/>
            <person name="Chaudhuri R.R."/>
            <person name="La Ragione R."/>
            <person name="Hildebrand F."/>
            <person name="Pallen M.J."/>
        </authorList>
    </citation>
    <scope>NUCLEOTIDE SEQUENCE</scope>
    <source>
        <strain evidence="11">CHK188-11489</strain>
    </source>
</reference>
<protein>
    <recommendedName>
        <fullName evidence="10">Large-conductance mechanosensitive channel</fullName>
    </recommendedName>
</protein>
<dbReference type="EMBL" id="DXBF01000049">
    <property type="protein sequence ID" value="HIZ62173.1"/>
    <property type="molecule type" value="Genomic_DNA"/>
</dbReference>
<comment type="subcellular location">
    <subcellularLocation>
        <location evidence="1 10">Cell membrane</location>
        <topology evidence="1 10">Multi-pass membrane protein</topology>
    </subcellularLocation>
</comment>
<evidence type="ECO:0000256" key="7">
    <source>
        <dbReference type="ARBA" id="ARBA00023065"/>
    </source>
</evidence>
<organism evidence="11 12">
    <name type="scientific">Candidatus Gemmiger avistercoris</name>
    <dbReference type="NCBI Taxonomy" id="2838606"/>
    <lineage>
        <taxon>Bacteria</taxon>
        <taxon>Bacillati</taxon>
        <taxon>Bacillota</taxon>
        <taxon>Clostridia</taxon>
        <taxon>Eubacteriales</taxon>
        <taxon>Gemmiger</taxon>
    </lineage>
</organism>
<dbReference type="InterPro" id="IPR037673">
    <property type="entry name" value="MSC/AndL"/>
</dbReference>
<dbReference type="PANTHER" id="PTHR30266:SF2">
    <property type="entry name" value="LARGE-CONDUCTANCE MECHANOSENSITIVE CHANNEL"/>
    <property type="match status" value="1"/>
</dbReference>
<evidence type="ECO:0000256" key="9">
    <source>
        <dbReference type="ARBA" id="ARBA00023303"/>
    </source>
</evidence>
<dbReference type="PRINTS" id="PR01264">
    <property type="entry name" value="MECHCHANNEL"/>
</dbReference>
<feature type="transmembrane region" description="Helical" evidence="10">
    <location>
        <begin position="21"/>
        <end position="50"/>
    </location>
</feature>
<dbReference type="PANTHER" id="PTHR30266">
    <property type="entry name" value="MECHANOSENSITIVE CHANNEL MSCL"/>
    <property type="match status" value="1"/>
</dbReference>
<sequence>MKKFLSEFKAFALKGNVMDMAVGVIIGAAFQAIVTSLTNDVLNPILGIAFSTDFSNVVFALPNNADPLRVGAFISAVLNFIIMAFVLFCIVKAMNRLMTLGQKKKAEEAPAAPKGPTQEELLAGILAELRAQNEREHAGAK</sequence>
<keyword evidence="8 10" id="KW-0472">Membrane</keyword>
<evidence type="ECO:0000256" key="8">
    <source>
        <dbReference type="ARBA" id="ARBA00023136"/>
    </source>
</evidence>
<gene>
    <name evidence="10 11" type="primary">mscL</name>
    <name evidence="11" type="ORF">H9724_05325</name>
</gene>
<keyword evidence="9 10" id="KW-0407">Ion channel</keyword>
<dbReference type="HAMAP" id="MF_00115">
    <property type="entry name" value="MscL"/>
    <property type="match status" value="1"/>
</dbReference>